<dbReference type="InterPro" id="IPR000601">
    <property type="entry name" value="PKD_dom"/>
</dbReference>
<feature type="domain" description="PKD" evidence="3">
    <location>
        <begin position="467"/>
        <end position="531"/>
    </location>
</feature>
<dbReference type="InterPro" id="IPR027618">
    <property type="entry name" value="Beta_prop_Msarc"/>
</dbReference>
<dbReference type="CDD" id="cd00146">
    <property type="entry name" value="PKD"/>
    <property type="match status" value="2"/>
</dbReference>
<dbReference type="PANTHER" id="PTHR36842:SF1">
    <property type="entry name" value="PROTEIN TOLB"/>
    <property type="match status" value="1"/>
</dbReference>
<reference evidence="5 7" key="3">
    <citation type="journal article" date="2020" name="Biotechnol. Biofuels">
        <title>New insights from the biogas microbiome by comprehensive genome-resolved metagenomics of nearly 1600 species originating from multiple anaerobic digesters.</title>
        <authorList>
            <person name="Campanaro S."/>
            <person name="Treu L."/>
            <person name="Rodriguez-R L.M."/>
            <person name="Kovalovszki A."/>
            <person name="Ziels R.M."/>
            <person name="Maus I."/>
            <person name="Zhu X."/>
            <person name="Kougias P.G."/>
            <person name="Basile A."/>
            <person name="Luo G."/>
            <person name="Schluter A."/>
            <person name="Konstantinidis K.T."/>
            <person name="Angelidaki I."/>
        </authorList>
    </citation>
    <scope>NUCLEOTIDE SEQUENCE [LARGE SCALE GENOMIC DNA]</scope>
    <source>
        <strain evidence="5">AS22ysBPME_46</strain>
    </source>
</reference>
<dbReference type="InterPro" id="IPR013783">
    <property type="entry name" value="Ig-like_fold"/>
</dbReference>
<dbReference type="Gene3D" id="2.120.10.30">
    <property type="entry name" value="TolB, C-terminal domain"/>
    <property type="match status" value="1"/>
</dbReference>
<dbReference type="FunFam" id="2.60.40.10:FF:000270">
    <property type="entry name" value="Cell surface protein"/>
    <property type="match status" value="1"/>
</dbReference>
<dbReference type="AlphaFoldDB" id="A0A660HTZ5"/>
<evidence type="ECO:0000313" key="4">
    <source>
        <dbReference type="EMBL" id="AYK15743.1"/>
    </source>
</evidence>
<reference evidence="4 6" key="1">
    <citation type="journal article" date="2016" name="Int. J. Syst. Evol. Microbiol.">
        <title>Methanosarcina flavescens sp. nov., a methanogenic archaeon isolated from a full-scale anaerobic digester.</title>
        <authorList>
            <person name="Kern T."/>
            <person name="Fischer M.A."/>
            <person name="Deppenmeier U."/>
            <person name="Schmitz R.A."/>
            <person name="Rother M."/>
        </authorList>
    </citation>
    <scope>NUCLEOTIDE SEQUENCE [LARGE SCALE GENOMIC DNA]</scope>
    <source>
        <strain evidence="4 6">E03.2</strain>
    </source>
</reference>
<accession>A0A660HTZ5</accession>
<protein>
    <submittedName>
        <fullName evidence="5">PGF-pre-PGF domain-containing protein</fullName>
    </submittedName>
    <submittedName>
        <fullName evidence="4">PKD domain-containing protein</fullName>
    </submittedName>
</protein>
<dbReference type="SUPFAM" id="SSF49299">
    <property type="entry name" value="PKD domain"/>
    <property type="match status" value="2"/>
</dbReference>
<keyword evidence="2" id="KW-0812">Transmembrane</keyword>
<feature type="transmembrane region" description="Helical" evidence="2">
    <location>
        <begin position="757"/>
        <end position="776"/>
    </location>
</feature>
<sequence>MKGKGKLYSVALALTIFFFLCSILSSTVALAAQATKIGNGTDPAVHGNKVVWTDNGVIHVYDLTARKGTAVNSSAASHPAIYGNKIVWHDKSSGTPRLAVYDIPTATKTYITQNVDQYSKPAIYGDRIVWSADYNETSYNYNVYMWDISTSTLTKIAEGNDPDIYETKIAYGYDDDYGRNIVVYDVNTKETINVHHSSQVSNPHIYGNKVIWSDFHSRDGYIQMYDLDTKKIIDVTSDTTGNTLYPDIITDAGADTGTHPNIHGDKIVYSKSGNDQFGYAGVYVYDIPSAKSTPIDIYPEGTHTTPDVYGNIVVWGFDSAFGSGISITDIYLCDLTTEFEIPEATSTANVTFFEIPEATFTANVTFGAAPLDVLFTATGIDIESASWLWDFGDGTNSERAMDVTHTFTNPGTYDITLKVAGEAGNVSIEKRGYIRVTDSVIPDSGIPIANFSSNVTKGYAPLAVQFSDTSQNAVSRAWDFNNDGIPDSSDPNPVYVYTSPGTYLVNLTIYNANGLSSMGTTITVLESSSSSDSNSNSDGNSGGSKKSGGSNRGGGGGGGGSPEPAKNVEVKELSQAYVKSGKPVKFEFAKNATCVMYVSFDAKKTLGKTTTIAEQLKGKSALVSELPSGEVYKSFNTWIGSGGVATSKNIENQTVCFKVEKAWIQDKKIYPDSITLNGYVEKEWKQLPVEPSGKDDKFLYFTAKAPGVSSFAITGNAERASEEVVTETQLDMDDENVNKNYTLNNESKTEQKGIPSIPGFAVSLGIFCILGLFLYIRK</sequence>
<dbReference type="InterPro" id="IPR026453">
    <property type="entry name" value="PGF_pre_PGF"/>
</dbReference>
<dbReference type="InterPro" id="IPR011042">
    <property type="entry name" value="6-blade_b-propeller_TolB-like"/>
</dbReference>
<dbReference type="EMBL" id="JAAYQL010000018">
    <property type="protein sequence ID" value="NLK31837.1"/>
    <property type="molecule type" value="Genomic_DNA"/>
</dbReference>
<evidence type="ECO:0000259" key="3">
    <source>
        <dbReference type="PROSITE" id="PS50093"/>
    </source>
</evidence>
<dbReference type="Gene3D" id="2.60.40.10">
    <property type="entry name" value="Immunoglobulins"/>
    <property type="match status" value="2"/>
</dbReference>
<dbReference type="EMBL" id="CP032683">
    <property type="protein sequence ID" value="AYK15743.1"/>
    <property type="molecule type" value="Genomic_DNA"/>
</dbReference>
<name>A0A660HTZ5_9EURY</name>
<gene>
    <name evidence="4" type="ORF">AOB57_011575</name>
    <name evidence="5" type="ORF">GX302_03065</name>
</gene>
<feature type="compositionally biased region" description="Low complexity" evidence="1">
    <location>
        <begin position="527"/>
        <end position="539"/>
    </location>
</feature>
<evidence type="ECO:0000313" key="6">
    <source>
        <dbReference type="Proteomes" id="UP000053087"/>
    </source>
</evidence>
<proteinExistence type="predicted"/>
<evidence type="ECO:0000313" key="5">
    <source>
        <dbReference type="EMBL" id="NLK31837.1"/>
    </source>
</evidence>
<dbReference type="PROSITE" id="PS50093">
    <property type="entry name" value="PKD"/>
    <property type="match status" value="2"/>
</dbReference>
<feature type="compositionally biased region" description="Gly residues" evidence="1">
    <location>
        <begin position="540"/>
        <end position="561"/>
    </location>
</feature>
<evidence type="ECO:0000313" key="7">
    <source>
        <dbReference type="Proteomes" id="UP000585579"/>
    </source>
</evidence>
<feature type="domain" description="PKD" evidence="3">
    <location>
        <begin position="356"/>
        <end position="441"/>
    </location>
</feature>
<dbReference type="PANTHER" id="PTHR36842">
    <property type="entry name" value="PROTEIN TOLB HOMOLOG"/>
    <property type="match status" value="1"/>
</dbReference>
<evidence type="ECO:0000256" key="2">
    <source>
        <dbReference type="SAM" id="Phobius"/>
    </source>
</evidence>
<dbReference type="Pfam" id="PF00801">
    <property type="entry name" value="PKD"/>
    <property type="match status" value="2"/>
</dbReference>
<dbReference type="GeneID" id="53688762"/>
<keyword evidence="6" id="KW-1185">Reference proteome</keyword>
<dbReference type="KEGG" id="mfz:AOB57_011575"/>
<reference evidence="4" key="2">
    <citation type="submission" date="2018-10" db="EMBL/GenBank/DDBJ databases">
        <authorList>
            <person name="Fischer M.A."/>
            <person name="Kern T."/>
            <person name="Deppenmeier U."/>
            <person name="Schmitz R.A."/>
            <person name="Rother M."/>
        </authorList>
    </citation>
    <scope>NUCLEOTIDE SEQUENCE</scope>
    <source>
        <strain evidence="4">E03.2</strain>
    </source>
</reference>
<keyword evidence="2" id="KW-1133">Transmembrane helix</keyword>
<feature type="region of interest" description="Disordered" evidence="1">
    <location>
        <begin position="526"/>
        <end position="566"/>
    </location>
</feature>
<organism evidence="4 6">
    <name type="scientific">Methanosarcina flavescens</name>
    <dbReference type="NCBI Taxonomy" id="1715806"/>
    <lineage>
        <taxon>Archaea</taxon>
        <taxon>Methanobacteriati</taxon>
        <taxon>Methanobacteriota</taxon>
        <taxon>Stenosarchaea group</taxon>
        <taxon>Methanomicrobia</taxon>
        <taxon>Methanosarcinales</taxon>
        <taxon>Methanosarcinaceae</taxon>
        <taxon>Methanosarcina</taxon>
    </lineage>
</organism>
<dbReference type="OrthoDB" id="103676at2157"/>
<dbReference type="InterPro" id="IPR022409">
    <property type="entry name" value="PKD/Chitinase_dom"/>
</dbReference>
<keyword evidence="2" id="KW-0472">Membrane</keyword>
<dbReference type="SUPFAM" id="SSF69304">
    <property type="entry name" value="Tricorn protease N-terminal domain"/>
    <property type="match status" value="1"/>
</dbReference>
<dbReference type="Proteomes" id="UP000585579">
    <property type="component" value="Unassembled WGS sequence"/>
</dbReference>
<dbReference type="NCBIfam" id="TIGR04213">
    <property type="entry name" value="PGF_pre_PGF"/>
    <property type="match status" value="1"/>
</dbReference>
<evidence type="ECO:0000256" key="1">
    <source>
        <dbReference type="SAM" id="MobiDB-lite"/>
    </source>
</evidence>
<dbReference type="NCBIfam" id="TIGR04275">
    <property type="entry name" value="beta_prop_Msarc"/>
    <property type="match status" value="2"/>
</dbReference>
<dbReference type="RefSeq" id="WP_054299282.1">
    <property type="nucleotide sequence ID" value="NZ_CP032683.1"/>
</dbReference>
<dbReference type="SMART" id="SM00089">
    <property type="entry name" value="PKD"/>
    <property type="match status" value="2"/>
</dbReference>
<dbReference type="InterPro" id="IPR035986">
    <property type="entry name" value="PKD_dom_sf"/>
</dbReference>
<dbReference type="Proteomes" id="UP000053087">
    <property type="component" value="Chromosome"/>
</dbReference>